<dbReference type="EMBL" id="AAGTQF010000039">
    <property type="protein sequence ID" value="EBR8572905.1"/>
    <property type="molecule type" value="Genomic_DNA"/>
</dbReference>
<gene>
    <name evidence="1" type="ORF">DOV67_15225</name>
</gene>
<name>A0A5U8K2Y6_SALEB</name>
<comment type="caution">
    <text evidence="1">The sequence shown here is derived from an EMBL/GenBank/DDBJ whole genome shotgun (WGS) entry which is preliminary data.</text>
</comment>
<evidence type="ECO:0000313" key="1">
    <source>
        <dbReference type="EMBL" id="EBR8572905.1"/>
    </source>
</evidence>
<reference evidence="1" key="1">
    <citation type="submission" date="2018-06" db="EMBL/GenBank/DDBJ databases">
        <authorList>
            <person name="Ashton P.M."/>
            <person name="Dallman T."/>
            <person name="Nair S."/>
            <person name="De Pinna E."/>
            <person name="Peters T."/>
            <person name="Grant K."/>
        </authorList>
    </citation>
    <scope>NUCLEOTIDE SEQUENCE [LARGE SCALE GENOMIC DNA]</scope>
    <source>
        <strain evidence="1">498895</strain>
    </source>
</reference>
<accession>A0A5U8K2Y6</accession>
<sequence length="74" mass="8549">MSRTDRFRTPLTTSVQNLVKLVLDMLYNSYIHFVQKIMPCHEFLLTVGSPRLNRQRKISAGKLKQPVLPLNHSA</sequence>
<organism evidence="1">
    <name type="scientific">Salmonella enterica subsp. enterica serovar Java</name>
    <dbReference type="NCBI Taxonomy" id="224729"/>
    <lineage>
        <taxon>Bacteria</taxon>
        <taxon>Pseudomonadati</taxon>
        <taxon>Pseudomonadota</taxon>
        <taxon>Gammaproteobacteria</taxon>
        <taxon>Enterobacterales</taxon>
        <taxon>Enterobacteriaceae</taxon>
        <taxon>Salmonella</taxon>
    </lineage>
</organism>
<dbReference type="AlphaFoldDB" id="A0A5U8K2Y6"/>
<protein>
    <submittedName>
        <fullName evidence="1">Uncharacterized protein</fullName>
    </submittedName>
</protein>
<proteinExistence type="predicted"/>
<dbReference type="Proteomes" id="UP000839708">
    <property type="component" value="Unassembled WGS sequence"/>
</dbReference>